<keyword evidence="7" id="KW-1185">Reference proteome</keyword>
<dbReference type="PANTHER" id="PTHR10963">
    <property type="entry name" value="GLYCOSYL HYDROLASE-RELATED"/>
    <property type="match status" value="1"/>
</dbReference>
<dbReference type="InterPro" id="IPR050546">
    <property type="entry name" value="Glycosyl_Hydrlase_16"/>
</dbReference>
<dbReference type="PROSITE" id="PS51175">
    <property type="entry name" value="CBM6"/>
    <property type="match status" value="1"/>
</dbReference>
<comment type="similarity">
    <text evidence="1">Belongs to the glycosyl hydrolase 16 family.</text>
</comment>
<dbReference type="CDD" id="cd08023">
    <property type="entry name" value="GH16_laminarinase_like"/>
    <property type="match status" value="1"/>
</dbReference>
<dbReference type="Pfam" id="PF00722">
    <property type="entry name" value="Glyco_hydro_16"/>
    <property type="match status" value="1"/>
</dbReference>
<protein>
    <recommendedName>
        <fullName evidence="8">Beta-glucanase, GH16 family</fullName>
    </recommendedName>
</protein>
<name>A0ABU1UWW4_9GAMM</name>
<evidence type="ECO:0000313" key="6">
    <source>
        <dbReference type="EMBL" id="MDR7089617.1"/>
    </source>
</evidence>
<dbReference type="PROSITE" id="PS51762">
    <property type="entry name" value="GH16_2"/>
    <property type="match status" value="1"/>
</dbReference>
<gene>
    <name evidence="6" type="ORF">J2X05_001623</name>
</gene>
<evidence type="ECO:0000256" key="3">
    <source>
        <dbReference type="SAM" id="SignalP"/>
    </source>
</evidence>
<dbReference type="SUPFAM" id="SSF49785">
    <property type="entry name" value="Galactose-binding domain-like"/>
    <property type="match status" value="1"/>
</dbReference>
<feature type="domain" description="CBM6" evidence="4">
    <location>
        <begin position="30"/>
        <end position="165"/>
    </location>
</feature>
<comment type="caution">
    <text evidence="6">The sequence shown here is derived from an EMBL/GenBank/DDBJ whole genome shotgun (WGS) entry which is preliminary data.</text>
</comment>
<evidence type="ECO:0000313" key="7">
    <source>
        <dbReference type="Proteomes" id="UP001253595"/>
    </source>
</evidence>
<evidence type="ECO:0000256" key="2">
    <source>
        <dbReference type="ARBA" id="ARBA00022729"/>
    </source>
</evidence>
<dbReference type="InterPro" id="IPR006584">
    <property type="entry name" value="Cellulose-bd_IV"/>
</dbReference>
<feature type="signal peptide" evidence="3">
    <location>
        <begin position="1"/>
        <end position="29"/>
    </location>
</feature>
<dbReference type="InterPro" id="IPR005084">
    <property type="entry name" value="CBM6"/>
</dbReference>
<evidence type="ECO:0008006" key="8">
    <source>
        <dbReference type="Google" id="ProtNLM"/>
    </source>
</evidence>
<dbReference type="CDD" id="cd04080">
    <property type="entry name" value="CBM6_cellulase-like"/>
    <property type="match status" value="1"/>
</dbReference>
<organism evidence="6 7">
    <name type="scientific">Cellvibrio fibrivorans</name>
    <dbReference type="NCBI Taxonomy" id="126350"/>
    <lineage>
        <taxon>Bacteria</taxon>
        <taxon>Pseudomonadati</taxon>
        <taxon>Pseudomonadota</taxon>
        <taxon>Gammaproteobacteria</taxon>
        <taxon>Cellvibrionales</taxon>
        <taxon>Cellvibrionaceae</taxon>
        <taxon>Cellvibrio</taxon>
    </lineage>
</organism>
<proteinExistence type="inferred from homology"/>
<dbReference type="Gene3D" id="2.60.120.200">
    <property type="match status" value="1"/>
</dbReference>
<dbReference type="EMBL" id="JAVDVX010000002">
    <property type="protein sequence ID" value="MDR7089617.1"/>
    <property type="molecule type" value="Genomic_DNA"/>
</dbReference>
<feature type="domain" description="GH16" evidence="5">
    <location>
        <begin position="204"/>
        <end position="455"/>
    </location>
</feature>
<dbReference type="Proteomes" id="UP001253595">
    <property type="component" value="Unassembled WGS sequence"/>
</dbReference>
<dbReference type="InterPro" id="IPR008979">
    <property type="entry name" value="Galactose-bd-like_sf"/>
</dbReference>
<sequence length="455" mass="49388">MKLRHLFNNTCFGSAGLLISGMLCAPAQAVVFQAENYNYYYDSTTGNTGGAYRTDNVDIEKTLDTNGGFNLGWITANEWLTYSNLVIPSSGSYTINLRVASPTGARVALDLNAGSIYLGSVPISATNGWQNWKTVSFTTTIAAGTYQLGVYAETAGWNFNWIEVIPNGAVSSSKSSSSIKSSSSSKSSSAVKSSVASSTKSSSSASNNNGVPAGYNLVWQDEFDVAGLPSSTKWAYDTEANQTGWYNNEKQYYAAARLQNSEVKNGKLIITARKEALTSAADYGGQQYTSARLITNGKASWTYGHFEIRAKMPCGKGTWPAIWTLGTVNDPWPANGEIDIMEHVGMDPTTVHGTIWTPATESTWGDSKSIQIPDACSNFHNYQMTWTADKIVFAVDNTVYHTYYNTGSGIAAWPFNKPQYLLLNLAVGGDMGGAVDDSIFPRSFEIEHVRIYQKP</sequence>
<dbReference type="PANTHER" id="PTHR10963:SF55">
    <property type="entry name" value="GLYCOSIDE HYDROLASE FAMILY 16 PROTEIN"/>
    <property type="match status" value="1"/>
</dbReference>
<dbReference type="Pfam" id="PF03422">
    <property type="entry name" value="CBM_6"/>
    <property type="match status" value="1"/>
</dbReference>
<keyword evidence="2 3" id="KW-0732">Signal</keyword>
<dbReference type="Gene3D" id="2.60.120.260">
    <property type="entry name" value="Galactose-binding domain-like"/>
    <property type="match status" value="1"/>
</dbReference>
<evidence type="ECO:0000256" key="1">
    <source>
        <dbReference type="ARBA" id="ARBA00006865"/>
    </source>
</evidence>
<dbReference type="InterPro" id="IPR000757">
    <property type="entry name" value="Beta-glucanase-like"/>
</dbReference>
<dbReference type="SUPFAM" id="SSF49899">
    <property type="entry name" value="Concanavalin A-like lectins/glucanases"/>
    <property type="match status" value="1"/>
</dbReference>
<dbReference type="InterPro" id="IPR013320">
    <property type="entry name" value="ConA-like_dom_sf"/>
</dbReference>
<dbReference type="RefSeq" id="WP_310070997.1">
    <property type="nucleotide sequence ID" value="NZ_JAVDVX010000002.1"/>
</dbReference>
<dbReference type="SMART" id="SM00606">
    <property type="entry name" value="CBD_IV"/>
    <property type="match status" value="1"/>
</dbReference>
<feature type="chain" id="PRO_5045606888" description="Beta-glucanase, GH16 family" evidence="3">
    <location>
        <begin position="30"/>
        <end position="455"/>
    </location>
</feature>
<evidence type="ECO:0000259" key="5">
    <source>
        <dbReference type="PROSITE" id="PS51762"/>
    </source>
</evidence>
<accession>A0ABU1UWW4</accession>
<evidence type="ECO:0000259" key="4">
    <source>
        <dbReference type="PROSITE" id="PS51175"/>
    </source>
</evidence>
<reference evidence="6 7" key="1">
    <citation type="submission" date="2023-07" db="EMBL/GenBank/DDBJ databases">
        <title>Sorghum-associated microbial communities from plants grown in Nebraska, USA.</title>
        <authorList>
            <person name="Schachtman D."/>
        </authorList>
    </citation>
    <scope>NUCLEOTIDE SEQUENCE [LARGE SCALE GENOMIC DNA]</scope>
    <source>
        <strain evidence="6 7">BE190</strain>
    </source>
</reference>